<proteinExistence type="predicted"/>
<accession>A0A2P2CIJ5</accession>
<organism evidence="1">
    <name type="scientific">metagenome</name>
    <dbReference type="NCBI Taxonomy" id="256318"/>
    <lineage>
        <taxon>unclassified sequences</taxon>
        <taxon>metagenomes</taxon>
    </lineage>
</organism>
<sequence>MSTRIRSHRRAVPALITFLAASLLVAGEASAAPPVADSGPSVTAVAGGDAQLSGSVSDPDGDALEIRWLMTVVSGGDVASCTFTGPWSWAPLTAQGLSPTLSCTQPGEYLLQLMVGDGTSSDDDTGALVTFTDPDTTPATCSFRPWVKRLTSLRIADAQSGVESYTVVHTFNIAMKPSSGMWSPPTPSTTLQWSRPGRGPGVALVSHTNGAGLSGECVLFVRRDGTATVVN</sequence>
<dbReference type="InterPro" id="IPR013783">
    <property type="entry name" value="Ig-like_fold"/>
</dbReference>
<dbReference type="Gene3D" id="2.60.40.10">
    <property type="entry name" value="Immunoglobulins"/>
    <property type="match status" value="1"/>
</dbReference>
<evidence type="ECO:0000313" key="1">
    <source>
        <dbReference type="EMBL" id="CUR61855.1"/>
    </source>
</evidence>
<dbReference type="AlphaFoldDB" id="A0A2P2CIJ5"/>
<gene>
    <name evidence="1" type="ORF">NOCA150155</name>
</gene>
<name>A0A2P2CIJ5_9ZZZZ</name>
<protein>
    <submittedName>
        <fullName evidence="1">Uncharacterized protein</fullName>
    </submittedName>
</protein>
<dbReference type="EMBL" id="CZKB01000025">
    <property type="protein sequence ID" value="CUR61855.1"/>
    <property type="molecule type" value="Genomic_DNA"/>
</dbReference>
<reference evidence="1" key="1">
    <citation type="submission" date="2015-08" db="EMBL/GenBank/DDBJ databases">
        <authorList>
            <person name="Babu N.S."/>
            <person name="Beckwith C.J."/>
            <person name="Beseler K.G."/>
            <person name="Brison A."/>
            <person name="Carone J.V."/>
            <person name="Caskin T.P."/>
            <person name="Diamond M."/>
            <person name="Durham M.E."/>
            <person name="Foxe J.M."/>
            <person name="Go M."/>
            <person name="Henderson B.A."/>
            <person name="Jones I.B."/>
            <person name="McGettigan J.A."/>
            <person name="Micheletti S.J."/>
            <person name="Nasrallah M.E."/>
            <person name="Ortiz D."/>
            <person name="Piller C.R."/>
            <person name="Privatt S.R."/>
            <person name="Schneider S.L."/>
            <person name="Sharp S."/>
            <person name="Smith T.C."/>
            <person name="Stanton J.D."/>
            <person name="Ullery H.E."/>
            <person name="Wilson R.J."/>
            <person name="Serrano M.G."/>
            <person name="Buck G."/>
            <person name="Lee V."/>
            <person name="Wang Y."/>
            <person name="Carvalho R."/>
            <person name="Voegtly L."/>
            <person name="Shi R."/>
            <person name="Duckworth R."/>
            <person name="Johnson A."/>
            <person name="Loviza R."/>
            <person name="Walstead R."/>
            <person name="Shah Z."/>
            <person name="Kiflezghi M."/>
            <person name="Wade K."/>
            <person name="Ball S.L."/>
            <person name="Bradley K.W."/>
            <person name="Asai D.J."/>
            <person name="Bowman C.A."/>
            <person name="Russell D.A."/>
            <person name="Pope W.H."/>
            <person name="Jacobs-Sera D."/>
            <person name="Hendrix R.W."/>
            <person name="Hatfull G.F."/>
        </authorList>
    </citation>
    <scope>NUCLEOTIDE SEQUENCE</scope>
</reference>